<dbReference type="GO" id="GO:0016747">
    <property type="term" value="F:acyltransferase activity, transferring groups other than amino-acyl groups"/>
    <property type="evidence" value="ECO:0007669"/>
    <property type="project" value="InterPro"/>
</dbReference>
<dbReference type="InterPro" id="IPR000182">
    <property type="entry name" value="GNAT_dom"/>
</dbReference>
<keyword evidence="2" id="KW-0808">Transferase</keyword>
<gene>
    <name evidence="2" type="ORF">N784_15295</name>
</gene>
<protein>
    <submittedName>
        <fullName evidence="2">Acetyltransferase</fullName>
    </submittedName>
</protein>
<dbReference type="PANTHER" id="PTHR43415:SF3">
    <property type="entry name" value="GNAT-FAMILY ACETYLTRANSFERASE"/>
    <property type="match status" value="1"/>
</dbReference>
<dbReference type="RefSeq" id="WP_036836500.1">
    <property type="nucleotide sequence ID" value="NZ_AVPG01000053.1"/>
</dbReference>
<evidence type="ECO:0000313" key="2">
    <source>
        <dbReference type="EMBL" id="KGX84028.1"/>
    </source>
</evidence>
<dbReference type="Proteomes" id="UP000030401">
    <property type="component" value="Unassembled WGS sequence"/>
</dbReference>
<comment type="caution">
    <text evidence="2">The sequence shown here is derived from an EMBL/GenBank/DDBJ whole genome shotgun (WGS) entry which is preliminary data.</text>
</comment>
<sequence length="153" mass="18082">MQLIIEKLSNENAKEIADNWKYPDQYSFYNMTEDPEDYEEITTPELRADNYFQVLNNNELFGFFALYSTGSVIEMGIGIKPEYTGKGLGEEFIRIIIEFIRDNYNISTIRLSVVDFNHRAQKVYSRLGFSKTREYSQETNNSVYTFIEMEHYL</sequence>
<dbReference type="InterPro" id="IPR016181">
    <property type="entry name" value="Acyl_CoA_acyltransferase"/>
</dbReference>
<dbReference type="SUPFAM" id="SSF55729">
    <property type="entry name" value="Acyl-CoA N-acyltransferases (Nat)"/>
    <property type="match status" value="1"/>
</dbReference>
<dbReference type="OrthoDB" id="423921at2"/>
<dbReference type="eggNOG" id="COG1670">
    <property type="taxonomic scope" value="Bacteria"/>
</dbReference>
<evidence type="ECO:0000313" key="3">
    <source>
        <dbReference type="Proteomes" id="UP000030401"/>
    </source>
</evidence>
<proteinExistence type="predicted"/>
<keyword evidence="3" id="KW-1185">Reference proteome</keyword>
<accession>A0A0A5FYX2</accession>
<name>A0A0A5FYX2_9BACI</name>
<feature type="domain" description="N-acetyltransferase" evidence="1">
    <location>
        <begin position="3"/>
        <end position="153"/>
    </location>
</feature>
<dbReference type="PROSITE" id="PS51186">
    <property type="entry name" value="GNAT"/>
    <property type="match status" value="1"/>
</dbReference>
<organism evidence="2 3">
    <name type="scientific">Pontibacillus litoralis JSM 072002</name>
    <dbReference type="NCBI Taxonomy" id="1385512"/>
    <lineage>
        <taxon>Bacteria</taxon>
        <taxon>Bacillati</taxon>
        <taxon>Bacillota</taxon>
        <taxon>Bacilli</taxon>
        <taxon>Bacillales</taxon>
        <taxon>Bacillaceae</taxon>
        <taxon>Pontibacillus</taxon>
    </lineage>
</organism>
<dbReference type="AlphaFoldDB" id="A0A0A5FYX2"/>
<evidence type="ECO:0000259" key="1">
    <source>
        <dbReference type="PROSITE" id="PS51186"/>
    </source>
</evidence>
<dbReference type="Pfam" id="PF00583">
    <property type="entry name" value="Acetyltransf_1"/>
    <property type="match status" value="1"/>
</dbReference>
<dbReference type="Gene3D" id="3.40.630.30">
    <property type="match status" value="1"/>
</dbReference>
<dbReference type="PANTHER" id="PTHR43415">
    <property type="entry name" value="SPERMIDINE N(1)-ACETYLTRANSFERASE"/>
    <property type="match status" value="1"/>
</dbReference>
<reference evidence="2 3" key="1">
    <citation type="submission" date="2013-08" db="EMBL/GenBank/DDBJ databases">
        <authorList>
            <person name="Huang J."/>
            <person name="Wang G."/>
        </authorList>
    </citation>
    <scope>NUCLEOTIDE SEQUENCE [LARGE SCALE GENOMIC DNA]</scope>
    <source>
        <strain evidence="2 3">JSM 072002</strain>
    </source>
</reference>
<dbReference type="STRING" id="1385512.N784_15295"/>
<dbReference type="EMBL" id="AVPG01000053">
    <property type="protein sequence ID" value="KGX84028.1"/>
    <property type="molecule type" value="Genomic_DNA"/>
</dbReference>